<evidence type="ECO:0000313" key="3">
    <source>
        <dbReference type="EMBL" id="KAF9750356.1"/>
    </source>
</evidence>
<evidence type="ECO:0000256" key="2">
    <source>
        <dbReference type="ARBA" id="ARBA00022801"/>
    </source>
</evidence>
<organism evidence="3 4">
    <name type="scientific">Bionectria ochroleuca</name>
    <name type="common">Gliocladium roseum</name>
    <dbReference type="NCBI Taxonomy" id="29856"/>
    <lineage>
        <taxon>Eukaryota</taxon>
        <taxon>Fungi</taxon>
        <taxon>Dikarya</taxon>
        <taxon>Ascomycota</taxon>
        <taxon>Pezizomycotina</taxon>
        <taxon>Sordariomycetes</taxon>
        <taxon>Hypocreomycetidae</taxon>
        <taxon>Hypocreales</taxon>
        <taxon>Bionectriaceae</taxon>
        <taxon>Clonostachys</taxon>
    </lineage>
</organism>
<dbReference type="PANTHER" id="PTHR43316:SF3">
    <property type="entry name" value="HALOACID DEHALOGENASE, TYPE II (AFU_ORTHOLOGUE AFUA_2G07750)-RELATED"/>
    <property type="match status" value="1"/>
</dbReference>
<dbReference type="Pfam" id="PF00702">
    <property type="entry name" value="Hydrolase"/>
    <property type="match status" value="1"/>
</dbReference>
<dbReference type="InterPro" id="IPR036412">
    <property type="entry name" value="HAD-like_sf"/>
</dbReference>
<keyword evidence="2" id="KW-0378">Hydrolase</keyword>
<dbReference type="AlphaFoldDB" id="A0A8H7TMT7"/>
<sequence>MALKVKAVFFDFMGTCLDWHRSAVDASPASLSKEDASKLVLQWRQQYFNENSYRLQQNLTPEDIDITLARALDVVLDKFDHYKPHFGVDEKKRMIQEWHSQQAWPEVPKAIQSIQEDLGLETFVHANGTTRLQLNLTRSSGLKFNMLFSSQILGVYKPNPEAYTKALKLVQLRPDEVVLVAAHAYDLRGAKNCGMKTIYIHRWTDDIEEDMEQVRGEFDVFLEDMESLPAAIANL</sequence>
<name>A0A8H7TMT7_BIOOC</name>
<dbReference type="GO" id="GO:0019120">
    <property type="term" value="F:hydrolase activity, acting on acid halide bonds, in C-halide compounds"/>
    <property type="evidence" value="ECO:0007669"/>
    <property type="project" value="InterPro"/>
</dbReference>
<dbReference type="PRINTS" id="PR00413">
    <property type="entry name" value="HADHALOGNASE"/>
</dbReference>
<comment type="caution">
    <text evidence="3">The sequence shown here is derived from an EMBL/GenBank/DDBJ whole genome shotgun (WGS) entry which is preliminary data.</text>
</comment>
<evidence type="ECO:0008006" key="5">
    <source>
        <dbReference type="Google" id="ProtNLM"/>
    </source>
</evidence>
<dbReference type="SUPFAM" id="SSF56784">
    <property type="entry name" value="HAD-like"/>
    <property type="match status" value="1"/>
</dbReference>
<protein>
    <recommendedName>
        <fullName evidence="5">Haloacid dehalogenase</fullName>
    </recommendedName>
</protein>
<dbReference type="NCBIfam" id="TIGR01428">
    <property type="entry name" value="HAD_type_II"/>
    <property type="match status" value="1"/>
</dbReference>
<dbReference type="Gene3D" id="3.40.50.1000">
    <property type="entry name" value="HAD superfamily/HAD-like"/>
    <property type="match status" value="1"/>
</dbReference>
<dbReference type="NCBIfam" id="TIGR01493">
    <property type="entry name" value="HAD-SF-IA-v2"/>
    <property type="match status" value="1"/>
</dbReference>
<proteinExistence type="inferred from homology"/>
<evidence type="ECO:0000256" key="1">
    <source>
        <dbReference type="ARBA" id="ARBA00008106"/>
    </source>
</evidence>
<dbReference type="InterPro" id="IPR023214">
    <property type="entry name" value="HAD_sf"/>
</dbReference>
<dbReference type="Proteomes" id="UP000616885">
    <property type="component" value="Unassembled WGS sequence"/>
</dbReference>
<dbReference type="EMBL" id="JADCTT010000006">
    <property type="protein sequence ID" value="KAF9750356.1"/>
    <property type="molecule type" value="Genomic_DNA"/>
</dbReference>
<dbReference type="InterPro" id="IPR006439">
    <property type="entry name" value="HAD-SF_hydro_IA"/>
</dbReference>
<dbReference type="InterPro" id="IPR023198">
    <property type="entry name" value="PGP-like_dom2"/>
</dbReference>
<dbReference type="PANTHER" id="PTHR43316">
    <property type="entry name" value="HYDROLASE, HALOACID DELAHOGENASE-RELATED"/>
    <property type="match status" value="1"/>
</dbReference>
<dbReference type="InterPro" id="IPR006328">
    <property type="entry name" value="2-HAD"/>
</dbReference>
<dbReference type="SFLD" id="SFLDS00003">
    <property type="entry name" value="Haloacid_Dehalogenase"/>
    <property type="match status" value="1"/>
</dbReference>
<dbReference type="SFLD" id="SFLDG01129">
    <property type="entry name" value="C1.5:_HAD__Beta-PGM__Phosphata"/>
    <property type="match status" value="1"/>
</dbReference>
<gene>
    <name evidence="3" type="ORF">IM811_014576</name>
</gene>
<comment type="similarity">
    <text evidence="1">Belongs to the HAD-like hydrolase superfamily. S-2-haloalkanoic acid dehalogenase family.</text>
</comment>
<dbReference type="GO" id="GO:0016791">
    <property type="term" value="F:phosphatase activity"/>
    <property type="evidence" value="ECO:0007669"/>
    <property type="project" value="UniProtKB-ARBA"/>
</dbReference>
<reference evidence="3" key="1">
    <citation type="submission" date="2020-10" db="EMBL/GenBank/DDBJ databases">
        <title>High-Quality Genome Resource of Clonostachys rosea strain S41 by Oxford Nanopore Long-Read Sequencing.</title>
        <authorList>
            <person name="Wang H."/>
        </authorList>
    </citation>
    <scope>NUCLEOTIDE SEQUENCE</scope>
    <source>
        <strain evidence="3">S41</strain>
    </source>
</reference>
<dbReference type="InterPro" id="IPR051540">
    <property type="entry name" value="S-2-haloacid_dehalogenase"/>
</dbReference>
<dbReference type="Gene3D" id="1.10.150.240">
    <property type="entry name" value="Putative phosphatase, domain 2"/>
    <property type="match status" value="1"/>
</dbReference>
<evidence type="ECO:0000313" key="4">
    <source>
        <dbReference type="Proteomes" id="UP000616885"/>
    </source>
</evidence>
<accession>A0A8H7TMT7</accession>